<protein>
    <recommendedName>
        <fullName evidence="7">C2H2-type domain-containing protein</fullName>
    </recommendedName>
</protein>
<dbReference type="InterPro" id="IPR052035">
    <property type="entry name" value="ZnF_BED_domain_contain"/>
</dbReference>
<sequence length="311" mass="35566">MEDSQMETRGQKRAREEPADDVSTLTDLDSRDFDDVTLARDDPYHLIGIPQPKRRRPREDTELWSYALEEPPEGQPARGNSNQELFYCKRCRKGCSSASAFRSHLKSKHGVIANPAVKTRVEQKANWLAAGFKLQQQRAENSSVSQKAKILRDSVNQADWLNVLVLMIVNHNLPLSITEWPEFHLLMKISNYTLVERGGPMRNSRSSVRRLIGKTYEVSKEAIKQKLAKSLSKIHLTTDIWLSPNNSHYQAITAHFVDKLGRVQKATLALREHKRGYGAEEQAEIIQRVLKEFDISKEKIGYLTGTSFFSY</sequence>
<keyword evidence="3" id="KW-0863">Zinc-finger</keyword>
<accession>A0A6A6DG09</accession>
<dbReference type="SUPFAM" id="SSF53098">
    <property type="entry name" value="Ribonuclease H-like"/>
    <property type="match status" value="1"/>
</dbReference>
<dbReference type="OrthoDB" id="3942700at2759"/>
<dbReference type="GO" id="GO:0008270">
    <property type="term" value="F:zinc ion binding"/>
    <property type="evidence" value="ECO:0007669"/>
    <property type="project" value="UniProtKB-KW"/>
</dbReference>
<dbReference type="EMBL" id="ML994675">
    <property type="protein sequence ID" value="KAF2178407.1"/>
    <property type="molecule type" value="Genomic_DNA"/>
</dbReference>
<evidence type="ECO:0000256" key="4">
    <source>
        <dbReference type="ARBA" id="ARBA00022833"/>
    </source>
</evidence>
<dbReference type="InterPro" id="IPR012337">
    <property type="entry name" value="RNaseH-like_sf"/>
</dbReference>
<name>A0A6A6DG09_9PEZI</name>
<evidence type="ECO:0000256" key="5">
    <source>
        <dbReference type="ARBA" id="ARBA00023242"/>
    </source>
</evidence>
<dbReference type="PANTHER" id="PTHR46481">
    <property type="entry name" value="ZINC FINGER BED DOMAIN-CONTAINING PROTEIN 4"/>
    <property type="match status" value="1"/>
</dbReference>
<dbReference type="AlphaFoldDB" id="A0A6A6DG09"/>
<keyword evidence="5" id="KW-0539">Nucleus</keyword>
<dbReference type="InterPro" id="IPR022755">
    <property type="entry name" value="Znf_C2H2_jaz"/>
</dbReference>
<evidence type="ECO:0000256" key="1">
    <source>
        <dbReference type="ARBA" id="ARBA00004123"/>
    </source>
</evidence>
<feature type="domain" description="C2H2-type" evidence="7">
    <location>
        <begin position="88"/>
        <end position="109"/>
    </location>
</feature>
<evidence type="ECO:0000256" key="3">
    <source>
        <dbReference type="ARBA" id="ARBA00022771"/>
    </source>
</evidence>
<dbReference type="PROSITE" id="PS00028">
    <property type="entry name" value="ZINC_FINGER_C2H2_1"/>
    <property type="match status" value="1"/>
</dbReference>
<proteinExistence type="predicted"/>
<keyword evidence="9" id="KW-1185">Reference proteome</keyword>
<dbReference type="InterPro" id="IPR036236">
    <property type="entry name" value="Znf_C2H2_sf"/>
</dbReference>
<dbReference type="Pfam" id="PF12171">
    <property type="entry name" value="zf-C2H2_jaz"/>
    <property type="match status" value="1"/>
</dbReference>
<evidence type="ECO:0000256" key="6">
    <source>
        <dbReference type="SAM" id="MobiDB-lite"/>
    </source>
</evidence>
<dbReference type="PANTHER" id="PTHR46481:SF10">
    <property type="entry name" value="ZINC FINGER BED DOMAIN-CONTAINING PROTEIN 39"/>
    <property type="match status" value="1"/>
</dbReference>
<keyword evidence="4" id="KW-0862">Zinc</keyword>
<dbReference type="GO" id="GO:0005634">
    <property type="term" value="C:nucleus"/>
    <property type="evidence" value="ECO:0007669"/>
    <property type="project" value="UniProtKB-SubCell"/>
</dbReference>
<dbReference type="SUPFAM" id="SSF57667">
    <property type="entry name" value="beta-beta-alpha zinc fingers"/>
    <property type="match status" value="1"/>
</dbReference>
<evidence type="ECO:0000313" key="9">
    <source>
        <dbReference type="Proteomes" id="UP000800200"/>
    </source>
</evidence>
<keyword evidence="2" id="KW-0479">Metal-binding</keyword>
<reference evidence="8" key="1">
    <citation type="journal article" date="2020" name="Stud. Mycol.">
        <title>101 Dothideomycetes genomes: a test case for predicting lifestyles and emergence of pathogens.</title>
        <authorList>
            <person name="Haridas S."/>
            <person name="Albert R."/>
            <person name="Binder M."/>
            <person name="Bloem J."/>
            <person name="Labutti K."/>
            <person name="Salamov A."/>
            <person name="Andreopoulos B."/>
            <person name="Baker S."/>
            <person name="Barry K."/>
            <person name="Bills G."/>
            <person name="Bluhm B."/>
            <person name="Cannon C."/>
            <person name="Castanera R."/>
            <person name="Culley D."/>
            <person name="Daum C."/>
            <person name="Ezra D."/>
            <person name="Gonzalez J."/>
            <person name="Henrissat B."/>
            <person name="Kuo A."/>
            <person name="Liang C."/>
            <person name="Lipzen A."/>
            <person name="Lutzoni F."/>
            <person name="Magnuson J."/>
            <person name="Mondo S."/>
            <person name="Nolan M."/>
            <person name="Ohm R."/>
            <person name="Pangilinan J."/>
            <person name="Park H.-J."/>
            <person name="Ramirez L."/>
            <person name="Alfaro M."/>
            <person name="Sun H."/>
            <person name="Tritt A."/>
            <person name="Yoshinaga Y."/>
            <person name="Zwiers L.-H."/>
            <person name="Turgeon B."/>
            <person name="Goodwin S."/>
            <person name="Spatafora J."/>
            <person name="Crous P."/>
            <person name="Grigoriev I."/>
        </authorList>
    </citation>
    <scope>NUCLEOTIDE SEQUENCE</scope>
    <source>
        <strain evidence="8">CBS 207.26</strain>
    </source>
</reference>
<evidence type="ECO:0000256" key="2">
    <source>
        <dbReference type="ARBA" id="ARBA00022723"/>
    </source>
</evidence>
<evidence type="ECO:0000259" key="7">
    <source>
        <dbReference type="PROSITE" id="PS00028"/>
    </source>
</evidence>
<dbReference type="Proteomes" id="UP000800200">
    <property type="component" value="Unassembled WGS sequence"/>
</dbReference>
<gene>
    <name evidence="8" type="ORF">K469DRAFT_332566</name>
</gene>
<comment type="subcellular location">
    <subcellularLocation>
        <location evidence="1">Nucleus</location>
    </subcellularLocation>
</comment>
<feature type="region of interest" description="Disordered" evidence="6">
    <location>
        <begin position="1"/>
        <end position="31"/>
    </location>
</feature>
<organism evidence="8 9">
    <name type="scientific">Zopfia rhizophila CBS 207.26</name>
    <dbReference type="NCBI Taxonomy" id="1314779"/>
    <lineage>
        <taxon>Eukaryota</taxon>
        <taxon>Fungi</taxon>
        <taxon>Dikarya</taxon>
        <taxon>Ascomycota</taxon>
        <taxon>Pezizomycotina</taxon>
        <taxon>Dothideomycetes</taxon>
        <taxon>Dothideomycetes incertae sedis</taxon>
        <taxon>Zopfiaceae</taxon>
        <taxon>Zopfia</taxon>
    </lineage>
</organism>
<evidence type="ECO:0000313" key="8">
    <source>
        <dbReference type="EMBL" id="KAF2178407.1"/>
    </source>
</evidence>
<dbReference type="InterPro" id="IPR013087">
    <property type="entry name" value="Znf_C2H2_type"/>
</dbReference>